<dbReference type="Pfam" id="PF07593">
    <property type="entry name" value="UnbV_ASPIC"/>
    <property type="match status" value="1"/>
</dbReference>
<dbReference type="InterPro" id="IPR028994">
    <property type="entry name" value="Integrin_alpha_N"/>
</dbReference>
<dbReference type="InterPro" id="IPR011519">
    <property type="entry name" value="UnbV_ASPIC"/>
</dbReference>
<keyword evidence="1" id="KW-0732">Signal</keyword>
<dbReference type="EMBL" id="JBHUKU010000025">
    <property type="protein sequence ID" value="MFD2464221.1"/>
    <property type="molecule type" value="Genomic_DNA"/>
</dbReference>
<dbReference type="RefSeq" id="WP_345404720.1">
    <property type="nucleotide sequence ID" value="NZ_BAABHG010000017.1"/>
</dbReference>
<dbReference type="PANTHER" id="PTHR16026:SF0">
    <property type="entry name" value="CARTILAGE ACIDIC PROTEIN 1"/>
    <property type="match status" value="1"/>
</dbReference>
<evidence type="ECO:0000256" key="1">
    <source>
        <dbReference type="ARBA" id="ARBA00022729"/>
    </source>
</evidence>
<dbReference type="SUPFAM" id="SSF69318">
    <property type="entry name" value="Integrin alpha N-terminal domain"/>
    <property type="match status" value="1"/>
</dbReference>
<protein>
    <submittedName>
        <fullName evidence="3">CRTAC1 family protein</fullName>
    </submittedName>
</protein>
<evidence type="ECO:0000259" key="2">
    <source>
        <dbReference type="Pfam" id="PF07593"/>
    </source>
</evidence>
<dbReference type="Gene3D" id="2.130.10.130">
    <property type="entry name" value="Integrin alpha, N-terminal"/>
    <property type="match status" value="1"/>
</dbReference>
<comment type="caution">
    <text evidence="3">The sequence shown here is derived from an EMBL/GenBank/DDBJ whole genome shotgun (WGS) entry which is preliminary data.</text>
</comment>
<organism evidence="3 4">
    <name type="scientific">Amycolatopsis samaneae</name>
    <dbReference type="NCBI Taxonomy" id="664691"/>
    <lineage>
        <taxon>Bacteria</taxon>
        <taxon>Bacillati</taxon>
        <taxon>Actinomycetota</taxon>
        <taxon>Actinomycetes</taxon>
        <taxon>Pseudonocardiales</taxon>
        <taxon>Pseudonocardiaceae</taxon>
        <taxon>Amycolatopsis</taxon>
    </lineage>
</organism>
<evidence type="ECO:0000313" key="4">
    <source>
        <dbReference type="Proteomes" id="UP001597419"/>
    </source>
</evidence>
<dbReference type="InterPro" id="IPR027039">
    <property type="entry name" value="Crtac1"/>
</dbReference>
<accession>A0ABW5GTS9</accession>
<sequence>MTATLGWLRRQLAGIVALVLVLGLFMVARLPSVSAAEQDTMASKYAFQPMSIALPPAPKQQSIRPVNKTYEHIRAWISSVGAGIAMADLSGTGKPKDLCLVDPRSDQVVVTPVPTSGQRYAPFALDVAPLPTNPNVAPMGCVAGDFNEDGRTDLMVYYWGRTPVVFLAKADATRFDATAYAPVELLPGDNRAKDGTYNGPKWNTNAATVGDFDGDGHQDIFIGNYFPDSAVLDPNAEGGVQMNQSMSHAPNSGGKHIFRFTGASAGAKPTATFAHEPKAIPEALQMGWSLAASATDVDGDGLPELYIGNDFGHDRMLYNKSTPGHVEFAEVNGVRGIADPKSKVIGNDSFKGMGVDFADLNHDGLYDMYVSNITTSWGIEESNFQFMNTAKDTADLRAKLRQGEAPWTDRSAEAGTAWSGWGWDVKIADYNNSGDSVITQATGFVKGQVNRWPQLQELATSHDGLLSNPFWWPNLRAGDDIGGDQTLHFFAKSPEGRYVDLAPKLGLAVPVPTRGIAVGDPDGSGLLDFAVARQWEAPVYYHNVSQKPGKFLELELTTDAAKSAGPLPAPGTPAIGAEVTVTTADGKKYIDRVDGGSGHSGRRSHQVHFGLGETVSGPLNVHLQWRDRTGQLRQQDLKLEPGCHMIQLGTQAIQEGM</sequence>
<dbReference type="Pfam" id="PF13517">
    <property type="entry name" value="FG-GAP_3"/>
    <property type="match status" value="1"/>
</dbReference>
<name>A0ABW5GTS9_9PSEU</name>
<evidence type="ECO:0000313" key="3">
    <source>
        <dbReference type="EMBL" id="MFD2464221.1"/>
    </source>
</evidence>
<feature type="domain" description="ASPIC/UnbV" evidence="2">
    <location>
        <begin position="574"/>
        <end position="631"/>
    </location>
</feature>
<dbReference type="Proteomes" id="UP001597419">
    <property type="component" value="Unassembled WGS sequence"/>
</dbReference>
<proteinExistence type="predicted"/>
<gene>
    <name evidence="3" type="ORF">ACFSYJ_36775</name>
</gene>
<dbReference type="PANTHER" id="PTHR16026">
    <property type="entry name" value="CARTILAGE ACIDIC PROTEIN 1"/>
    <property type="match status" value="1"/>
</dbReference>
<dbReference type="Pfam" id="PF01839">
    <property type="entry name" value="FG-GAP"/>
    <property type="match status" value="1"/>
</dbReference>
<reference evidence="4" key="1">
    <citation type="journal article" date="2019" name="Int. J. Syst. Evol. Microbiol.">
        <title>The Global Catalogue of Microorganisms (GCM) 10K type strain sequencing project: providing services to taxonomists for standard genome sequencing and annotation.</title>
        <authorList>
            <consortium name="The Broad Institute Genomics Platform"/>
            <consortium name="The Broad Institute Genome Sequencing Center for Infectious Disease"/>
            <person name="Wu L."/>
            <person name="Ma J."/>
        </authorList>
    </citation>
    <scope>NUCLEOTIDE SEQUENCE [LARGE SCALE GENOMIC DNA]</scope>
    <source>
        <strain evidence="4">CGMCC 4.7643</strain>
    </source>
</reference>
<keyword evidence="4" id="KW-1185">Reference proteome</keyword>
<dbReference type="InterPro" id="IPR013517">
    <property type="entry name" value="FG-GAP"/>
</dbReference>